<protein>
    <recommendedName>
        <fullName evidence="6">Probable membrane transporter protein</fullName>
    </recommendedName>
</protein>
<dbReference type="STRING" id="1348114.OM33_02970"/>
<evidence type="ECO:0000256" key="3">
    <source>
        <dbReference type="ARBA" id="ARBA00022692"/>
    </source>
</evidence>
<evidence type="ECO:0000256" key="1">
    <source>
        <dbReference type="ARBA" id="ARBA00004141"/>
    </source>
</evidence>
<comment type="similarity">
    <text evidence="2 6">Belongs to the 4-toluene sulfonate uptake permease (TSUP) (TC 2.A.102) family.</text>
</comment>
<evidence type="ECO:0000256" key="5">
    <source>
        <dbReference type="ARBA" id="ARBA00023136"/>
    </source>
</evidence>
<dbReference type="HOGENOM" id="CLU_059445_0_0_6"/>
<sequence>MPLLCIAFVYIFWLSLQGIHSALANFLSQISIAITMVFGSFVAGGTALGGGAVAFPVMTKVLAIDPTTAKVFSLAIQSFGMTAASITIIFGGIKYYRSVVLLALIGALPGVAISLLFIADLIPRLMTKSLFSVFLLVFAITLLRAHWRGKVHLSIDLSCKRQNTLVVLVAFLGGVVSGLIGSGADIAIFALLMLYFKADLKIATASSVLLMAATSVFASLINYFYIGNVTAEISQYVLAAIPVVVIGAPLGAYCCAKVPKSVLLSFLLTLIGLEIGFTLYEVINVRAY</sequence>
<dbReference type="Pfam" id="PF01925">
    <property type="entry name" value="TauE"/>
    <property type="match status" value="1"/>
</dbReference>
<evidence type="ECO:0000256" key="6">
    <source>
        <dbReference type="RuleBase" id="RU363041"/>
    </source>
</evidence>
<dbReference type="Proteomes" id="UP000030341">
    <property type="component" value="Chromosome 1"/>
</dbReference>
<evidence type="ECO:0000256" key="4">
    <source>
        <dbReference type="ARBA" id="ARBA00022989"/>
    </source>
</evidence>
<feature type="transmembrane region" description="Helical" evidence="6">
    <location>
        <begin position="233"/>
        <end position="255"/>
    </location>
</feature>
<dbReference type="PANTHER" id="PTHR31154:SF4">
    <property type="entry name" value="MEMBRANE TRANSPORTER PROTEIN"/>
    <property type="match status" value="1"/>
</dbReference>
<keyword evidence="5 6" id="KW-0472">Membrane</keyword>
<keyword evidence="4 6" id="KW-1133">Transmembrane helix</keyword>
<feature type="transmembrane region" description="Helical" evidence="6">
    <location>
        <begin position="99"/>
        <end position="118"/>
    </location>
</feature>
<feature type="transmembrane region" description="Helical" evidence="6">
    <location>
        <begin position="34"/>
        <end position="59"/>
    </location>
</feature>
<dbReference type="EMBL" id="CP009888">
    <property type="protein sequence ID" value="AIY66269.1"/>
    <property type="molecule type" value="Genomic_DNA"/>
</dbReference>
<feature type="transmembrane region" description="Helical" evidence="6">
    <location>
        <begin position="208"/>
        <end position="227"/>
    </location>
</feature>
<dbReference type="PANTHER" id="PTHR31154">
    <property type="entry name" value="MEMBRANE TRANSPORTER PROTEIN"/>
    <property type="match status" value="1"/>
</dbReference>
<evidence type="ECO:0000256" key="2">
    <source>
        <dbReference type="ARBA" id="ARBA00009142"/>
    </source>
</evidence>
<dbReference type="InterPro" id="IPR002781">
    <property type="entry name" value="TM_pro_TauE-like"/>
</dbReference>
<comment type="subcellular location">
    <subcellularLocation>
        <location evidence="6">Cell membrane</location>
        <topology evidence="6">Multi-pass membrane protein</topology>
    </subcellularLocation>
    <subcellularLocation>
        <location evidence="1">Membrane</location>
        <topology evidence="1">Multi-pass membrane protein</topology>
    </subcellularLocation>
</comment>
<reference evidence="7 8" key="1">
    <citation type="submission" date="2014-11" db="EMBL/GenBank/DDBJ databases">
        <title>Complete Genome Sequence of Pseudoalteromonas sp. Strain OCN003 Isolated from Kaneohe Bay, Oahu, Hawaii.</title>
        <authorList>
            <person name="Beurmann S."/>
            <person name="Videau P."/>
            <person name="Ushijima B."/>
            <person name="Smith A.M."/>
            <person name="Aeby G.S."/>
            <person name="Callahan S.M."/>
            <person name="Belcaid M."/>
        </authorList>
    </citation>
    <scope>NUCLEOTIDE SEQUENCE [LARGE SCALE GENOMIC DNA]</scope>
    <source>
        <strain evidence="7 8">OCN003</strain>
    </source>
</reference>
<dbReference type="eggNOG" id="COG0730">
    <property type="taxonomic scope" value="Bacteria"/>
</dbReference>
<accession>A0A0A7EHZ6</accession>
<feature type="transmembrane region" description="Helical" evidence="6">
    <location>
        <begin position="71"/>
        <end position="93"/>
    </location>
</feature>
<proteinExistence type="inferred from homology"/>
<keyword evidence="3 6" id="KW-0812">Transmembrane</keyword>
<gene>
    <name evidence="7" type="ORF">OM33_02970</name>
</gene>
<dbReference type="KEGG" id="pseo:OM33_02970"/>
<feature type="transmembrane region" description="Helical" evidence="6">
    <location>
        <begin position="167"/>
        <end position="196"/>
    </location>
</feature>
<keyword evidence="8" id="KW-1185">Reference proteome</keyword>
<dbReference type="AlphaFoldDB" id="A0A0A7EHZ6"/>
<feature type="transmembrane region" description="Helical" evidence="6">
    <location>
        <begin position="262"/>
        <end position="283"/>
    </location>
</feature>
<name>A0A0A7EHZ6_9GAMM</name>
<feature type="transmembrane region" description="Helical" evidence="6">
    <location>
        <begin position="130"/>
        <end position="147"/>
    </location>
</feature>
<dbReference type="GO" id="GO:0005886">
    <property type="term" value="C:plasma membrane"/>
    <property type="evidence" value="ECO:0007669"/>
    <property type="project" value="UniProtKB-SubCell"/>
</dbReference>
<evidence type="ECO:0000313" key="7">
    <source>
        <dbReference type="EMBL" id="AIY66269.1"/>
    </source>
</evidence>
<organism evidence="7 8">
    <name type="scientific">Pseudoalteromonas piratica</name>
    <dbReference type="NCBI Taxonomy" id="1348114"/>
    <lineage>
        <taxon>Bacteria</taxon>
        <taxon>Pseudomonadati</taxon>
        <taxon>Pseudomonadota</taxon>
        <taxon>Gammaproteobacteria</taxon>
        <taxon>Alteromonadales</taxon>
        <taxon>Pseudoalteromonadaceae</taxon>
        <taxon>Pseudoalteromonas</taxon>
    </lineage>
</organism>
<evidence type="ECO:0000313" key="8">
    <source>
        <dbReference type="Proteomes" id="UP000030341"/>
    </source>
</evidence>
<keyword evidence="6" id="KW-1003">Cell membrane</keyword>